<sequence>METAFVTLSGGEGLFDPWEEAYLELMSSQPKKNGAPERVQEWVLPAAVTLGSSVRAHGILLEMRAKLPSAAKKALSVKGSILILTMPETSAEAFAATAAVVTRVLDGIEALPVIPREIEDILTISTTERHRWLKDGRLQSAGTRTVKLRGRAKKITFHVFDPRHVEDVMDRDLVTVWREDDAAKASENRKRAAGKAALTRSGKGAPKAKPVPSSAARRSREKLPAPKLQGWEEFERDELLR</sequence>
<dbReference type="EMBL" id="JBEPSM010000003">
    <property type="protein sequence ID" value="MET4636029.1"/>
    <property type="molecule type" value="Genomic_DNA"/>
</dbReference>
<evidence type="ECO:0000313" key="3">
    <source>
        <dbReference type="Proteomes" id="UP001549321"/>
    </source>
</evidence>
<name>A0ABV2R428_9HYPH</name>
<protein>
    <submittedName>
        <fullName evidence="2">Uncharacterized protein</fullName>
    </submittedName>
</protein>
<dbReference type="Proteomes" id="UP001549321">
    <property type="component" value="Unassembled WGS sequence"/>
</dbReference>
<evidence type="ECO:0000313" key="2">
    <source>
        <dbReference type="EMBL" id="MET4636029.1"/>
    </source>
</evidence>
<organism evidence="2 3">
    <name type="scientific">Kaistia defluvii</name>
    <dbReference type="NCBI Taxonomy" id="410841"/>
    <lineage>
        <taxon>Bacteria</taxon>
        <taxon>Pseudomonadati</taxon>
        <taxon>Pseudomonadota</taxon>
        <taxon>Alphaproteobacteria</taxon>
        <taxon>Hyphomicrobiales</taxon>
        <taxon>Kaistiaceae</taxon>
        <taxon>Kaistia</taxon>
    </lineage>
</organism>
<accession>A0ABV2R428</accession>
<keyword evidence="3" id="KW-1185">Reference proteome</keyword>
<gene>
    <name evidence="2" type="ORF">ABIE08_003980</name>
</gene>
<feature type="region of interest" description="Disordered" evidence="1">
    <location>
        <begin position="184"/>
        <end position="229"/>
    </location>
</feature>
<proteinExistence type="predicted"/>
<reference evidence="2 3" key="1">
    <citation type="submission" date="2024-06" db="EMBL/GenBank/DDBJ databases">
        <title>Sorghum-associated microbial communities from plants grown in Nebraska, USA.</title>
        <authorList>
            <person name="Schachtman D."/>
        </authorList>
    </citation>
    <scope>NUCLEOTIDE SEQUENCE [LARGE SCALE GENOMIC DNA]</scope>
    <source>
        <strain evidence="2 3">3207</strain>
    </source>
</reference>
<comment type="caution">
    <text evidence="2">The sequence shown here is derived from an EMBL/GenBank/DDBJ whole genome shotgun (WGS) entry which is preliminary data.</text>
</comment>
<evidence type="ECO:0000256" key="1">
    <source>
        <dbReference type="SAM" id="MobiDB-lite"/>
    </source>
</evidence>
<feature type="compositionally biased region" description="Low complexity" evidence="1">
    <location>
        <begin position="201"/>
        <end position="216"/>
    </location>
</feature>